<reference evidence="4 5" key="1">
    <citation type="submission" date="2018-06" db="EMBL/GenBank/DDBJ databases">
        <title>Genomic Encyclopedia of Type Strains, Phase III (KMG-III): the genomes of soil and plant-associated and newly described type strains.</title>
        <authorList>
            <person name="Whitman W."/>
        </authorList>
    </citation>
    <scope>NUCLEOTIDE SEQUENCE [LARGE SCALE GENOMIC DNA]</scope>
    <source>
        <strain evidence="4 5">CECT 7646</strain>
    </source>
</reference>
<keyword evidence="2" id="KW-0472">Membrane</keyword>
<keyword evidence="5" id="KW-1185">Reference proteome</keyword>
<keyword evidence="2" id="KW-1133">Transmembrane helix</keyword>
<dbReference type="Gene3D" id="3.10.310.50">
    <property type="match status" value="1"/>
</dbReference>
<dbReference type="AlphaFoldDB" id="A0A318SJB5"/>
<name>A0A318SJB5_9BURK</name>
<feature type="domain" description="TPM" evidence="3">
    <location>
        <begin position="53"/>
        <end position="175"/>
    </location>
</feature>
<dbReference type="OrthoDB" id="9810918at2"/>
<dbReference type="InterPro" id="IPR007621">
    <property type="entry name" value="TPM_dom"/>
</dbReference>
<dbReference type="Proteomes" id="UP000247540">
    <property type="component" value="Unassembled WGS sequence"/>
</dbReference>
<protein>
    <recommendedName>
        <fullName evidence="3">TPM domain-containing protein</fullName>
    </recommendedName>
</protein>
<gene>
    <name evidence="4" type="ORF">DFQ15_1198</name>
</gene>
<dbReference type="PANTHER" id="PTHR30373">
    <property type="entry name" value="UPF0603 PROTEIN YGCG"/>
    <property type="match status" value="1"/>
</dbReference>
<evidence type="ECO:0000259" key="3">
    <source>
        <dbReference type="Pfam" id="PF04536"/>
    </source>
</evidence>
<feature type="transmembrane region" description="Helical" evidence="2">
    <location>
        <begin position="244"/>
        <end position="277"/>
    </location>
</feature>
<organism evidence="4 5">
    <name type="scientific">Xylophilus ampelinus</name>
    <dbReference type="NCBI Taxonomy" id="54067"/>
    <lineage>
        <taxon>Bacteria</taxon>
        <taxon>Pseudomonadati</taxon>
        <taxon>Pseudomonadota</taxon>
        <taxon>Betaproteobacteria</taxon>
        <taxon>Burkholderiales</taxon>
        <taxon>Xylophilus</taxon>
    </lineage>
</organism>
<evidence type="ECO:0000256" key="1">
    <source>
        <dbReference type="SAM" id="MobiDB-lite"/>
    </source>
</evidence>
<accession>A0A318SJB5</accession>
<evidence type="ECO:0000313" key="4">
    <source>
        <dbReference type="EMBL" id="PYE75821.1"/>
    </source>
</evidence>
<proteinExistence type="predicted"/>
<dbReference type="Pfam" id="PF04536">
    <property type="entry name" value="TPM_phosphatase"/>
    <property type="match status" value="1"/>
</dbReference>
<dbReference type="RefSeq" id="WP_110466324.1">
    <property type="nucleotide sequence ID" value="NZ_JAMOFZ010000023.1"/>
</dbReference>
<dbReference type="PANTHER" id="PTHR30373:SF2">
    <property type="entry name" value="UPF0603 PROTEIN YGCG"/>
    <property type="match status" value="1"/>
</dbReference>
<evidence type="ECO:0000256" key="2">
    <source>
        <dbReference type="SAM" id="Phobius"/>
    </source>
</evidence>
<sequence length="335" mass="34274">MPATFHFAWPRALPARRVRPLFVLALAALLLALAPLGAQAQKLLPVPPLSGHVIDGTNTLSDEQKKSLEERLMVFEQATGSQVAILMVQSTGTEDIAGYANRVANAWKIGRKAIGDGLLLVVAKRDRKVRIEVAKALEGAVPDLAAKEVIDEAITPAFRRDDYAAGLAIALDRLEVRIRAEALPTPNAGRPDAAQASIDGEPTERERSPIGFQWFDAAVFLFVAVPVLAAVLRRFLGRPVGAIAGGALVGAIAFLFTLSLVMAGIAAAIALLFGLLARTGPLGNTLPGHLGTGAGSVGGWSSGGMGGMGSGGGGGGGFSSGGGGDFGGGGASGDW</sequence>
<comment type="caution">
    <text evidence="4">The sequence shown here is derived from an EMBL/GenBank/DDBJ whole genome shotgun (WGS) entry which is preliminary data.</text>
</comment>
<dbReference type="EMBL" id="QJTC01000019">
    <property type="protein sequence ID" value="PYE75821.1"/>
    <property type="molecule type" value="Genomic_DNA"/>
</dbReference>
<feature type="region of interest" description="Disordered" evidence="1">
    <location>
        <begin position="185"/>
        <end position="205"/>
    </location>
</feature>
<keyword evidence="2" id="KW-0812">Transmembrane</keyword>
<evidence type="ECO:0000313" key="5">
    <source>
        <dbReference type="Proteomes" id="UP000247540"/>
    </source>
</evidence>
<feature type="transmembrane region" description="Helical" evidence="2">
    <location>
        <begin position="212"/>
        <end position="232"/>
    </location>
</feature>